<feature type="region of interest" description="Disordered" evidence="1">
    <location>
        <begin position="61"/>
        <end position="100"/>
    </location>
</feature>
<name>A0A1N7E7F8_9GAMM</name>
<evidence type="ECO:0000256" key="2">
    <source>
        <dbReference type="SAM" id="SignalP"/>
    </source>
</evidence>
<keyword evidence="4" id="KW-1185">Reference proteome</keyword>
<dbReference type="InterPro" id="IPR007446">
    <property type="entry name" value="PilP"/>
</dbReference>
<accession>A0A1N7E7F8</accession>
<dbReference type="Gene3D" id="2.30.30.830">
    <property type="match status" value="1"/>
</dbReference>
<reference evidence="4" key="1">
    <citation type="submission" date="2017-01" db="EMBL/GenBank/DDBJ databases">
        <authorList>
            <person name="Varghese N."/>
            <person name="Submissions S."/>
        </authorList>
    </citation>
    <scope>NUCLEOTIDE SEQUENCE [LARGE SCALE GENOMIC DNA]</scope>
    <source>
        <strain evidence="4">DSM 21768</strain>
    </source>
</reference>
<dbReference type="PROSITE" id="PS51257">
    <property type="entry name" value="PROKAR_LIPOPROTEIN"/>
    <property type="match status" value="1"/>
</dbReference>
<organism evidence="3 4">
    <name type="scientific">Moraxella cuniculi DSM 21768</name>
    <dbReference type="NCBI Taxonomy" id="1122245"/>
    <lineage>
        <taxon>Bacteria</taxon>
        <taxon>Pseudomonadati</taxon>
        <taxon>Pseudomonadota</taxon>
        <taxon>Gammaproteobacteria</taxon>
        <taxon>Moraxellales</taxon>
        <taxon>Moraxellaceae</taxon>
        <taxon>Moraxella</taxon>
    </lineage>
</organism>
<dbReference type="STRING" id="34061.B0189_04480"/>
<sequence>MIARVVMIWACVMLAACADDPKQIVDDKLAAITEQPIVATNEGLPEIVAMPRGYQDFGDPFYDVNRTAASHQPNDKPDKANAQTMNTDDKPSDPSVNKNSLADVPALTKQTQPMSLPKPPPPNLPQAMVDNDRVRQPLERYDLSSLRYQGNIFDETRQVALISSPDGLIHQLTVGQYIGKNHGQVVRIDARTIVINEAIMAADGRYYSHQTTMAFVGK</sequence>
<evidence type="ECO:0000313" key="4">
    <source>
        <dbReference type="Proteomes" id="UP000187495"/>
    </source>
</evidence>
<feature type="signal peptide" evidence="2">
    <location>
        <begin position="1"/>
        <end position="18"/>
    </location>
</feature>
<evidence type="ECO:0000256" key="1">
    <source>
        <dbReference type="SAM" id="MobiDB-lite"/>
    </source>
</evidence>
<dbReference type="Pfam" id="PF04351">
    <property type="entry name" value="PilP"/>
    <property type="match status" value="1"/>
</dbReference>
<dbReference type="AlphaFoldDB" id="A0A1N7E7F8"/>
<proteinExistence type="predicted"/>
<keyword evidence="2" id="KW-0732">Signal</keyword>
<dbReference type="Proteomes" id="UP000187495">
    <property type="component" value="Unassembled WGS sequence"/>
</dbReference>
<feature type="chain" id="PRO_5012094241" evidence="2">
    <location>
        <begin position="19"/>
        <end position="218"/>
    </location>
</feature>
<dbReference type="RefSeq" id="WP_078310065.1">
    <property type="nucleotide sequence ID" value="NZ_FTNU01000003.1"/>
</dbReference>
<protein>
    <submittedName>
        <fullName evidence="3">Type IV pilus assembly protein PilP</fullName>
    </submittedName>
</protein>
<dbReference type="EMBL" id="FTNU01000003">
    <property type="protein sequence ID" value="SIR83969.1"/>
    <property type="molecule type" value="Genomic_DNA"/>
</dbReference>
<evidence type="ECO:0000313" key="3">
    <source>
        <dbReference type="EMBL" id="SIR83969.1"/>
    </source>
</evidence>
<gene>
    <name evidence="3" type="ORF">SAMN02745664_103147</name>
</gene>